<dbReference type="InterPro" id="IPR016176">
    <property type="entry name" value="Cbl-dep_enz_cat"/>
</dbReference>
<evidence type="ECO:0000256" key="4">
    <source>
        <dbReference type="ARBA" id="ARBA00012398"/>
    </source>
</evidence>
<keyword evidence="7" id="KW-0170">Cobalt</keyword>
<dbReference type="CDD" id="cd03677">
    <property type="entry name" value="MM_CoA_mutase_beta"/>
    <property type="match status" value="1"/>
</dbReference>
<dbReference type="Gene3D" id="3.40.50.280">
    <property type="entry name" value="Cobalamin-binding domain"/>
    <property type="match status" value="1"/>
</dbReference>
<accession>A0ABT1A6R2</accession>
<dbReference type="PANTHER" id="PTHR48101">
    <property type="entry name" value="METHYLMALONYL-COA MUTASE, MITOCHONDRIAL-RELATED"/>
    <property type="match status" value="1"/>
</dbReference>
<comment type="similarity">
    <text evidence="2">Belongs to the methylmalonyl-CoA mutase family.</text>
</comment>
<dbReference type="EMBL" id="JAGSOV010000057">
    <property type="protein sequence ID" value="MCO1658708.1"/>
    <property type="molecule type" value="Genomic_DNA"/>
</dbReference>
<dbReference type="RefSeq" id="WP_252442968.1">
    <property type="nucleotide sequence ID" value="NZ_JAGSOV010000057.1"/>
</dbReference>
<evidence type="ECO:0000313" key="10">
    <source>
        <dbReference type="EMBL" id="MCO1658708.1"/>
    </source>
</evidence>
<keyword evidence="5" id="KW-0846">Cobalamin</keyword>
<dbReference type="EC" id="5.4.99.2" evidence="4"/>
<evidence type="ECO:0000256" key="6">
    <source>
        <dbReference type="ARBA" id="ARBA00023235"/>
    </source>
</evidence>
<sequence>MVSGAAGSARAGSTGASGPDGAATGTVAARAEPAEPERLALAAEFPAVGRDDWLDEVDKVLRRTGRIGADAPRGAGFDALVRPTLDGIPVGPLYTADDIAGEAAPARTGVPGAAPFVRGSRARGPVPDGWDVRQRHAHPDPGAARAAVLADLENGATSVWLAVGEGGTAVADLATVLDGVHLDLAPVVLDAPDAPTATAAAEAFLALAAQRGVAPDALLGSLGLDPVGVRARTGSGPGPDSVVALAERVAGEHPKLRAIVVDALPVAGAGGSDAQELGFSLAAGVAYLRALVDGGIAPDRAAELLEFRYAATVEQFPTIAKLRAARRLWSRVLQASGIDQPRGQFQHAVAAATALSRRDPYVNLLRGTVACVAAGVGGADAVTVAPFDAAIGAATPFSRRIARNTQSLLVEESHLARVLDPAGGSWLVESLTDSLARAGWAFFQELEAAGGVVPALDSGLLAERVSTIRAKREAAAATRRAPITGVSEFPDLAEKPVEREPLPPAPGGGLPVYRPAAAFEERRDRSDAALAATGARPRAFLATLGPLSAYAVRAGFARNLLAAGGVEAVEAGPTTGPDEVVAEFAAAGTPVAVLCSTDALYAERAAETAAALREAGAGLILLAGAADVPGVDGRLKAGGDALATIDAVYAAIDASSGTATGTTADRALEES</sequence>
<dbReference type="Proteomes" id="UP001165283">
    <property type="component" value="Unassembled WGS sequence"/>
</dbReference>
<evidence type="ECO:0000256" key="1">
    <source>
        <dbReference type="ARBA" id="ARBA00001922"/>
    </source>
</evidence>
<evidence type="ECO:0000256" key="2">
    <source>
        <dbReference type="ARBA" id="ARBA00008465"/>
    </source>
</evidence>
<dbReference type="Gene3D" id="3.20.20.240">
    <property type="entry name" value="Methylmalonyl-CoA mutase"/>
    <property type="match status" value="1"/>
</dbReference>
<evidence type="ECO:0000256" key="3">
    <source>
        <dbReference type="ARBA" id="ARBA00011870"/>
    </source>
</evidence>
<comment type="cofactor">
    <cofactor evidence="1">
        <name>adenosylcob(III)alamin</name>
        <dbReference type="ChEBI" id="CHEBI:18408"/>
    </cofactor>
</comment>
<organism evidence="10 11">
    <name type="scientific">Pseudonocardia humida</name>
    <dbReference type="NCBI Taxonomy" id="2800819"/>
    <lineage>
        <taxon>Bacteria</taxon>
        <taxon>Bacillati</taxon>
        <taxon>Actinomycetota</taxon>
        <taxon>Actinomycetes</taxon>
        <taxon>Pseudonocardiales</taxon>
        <taxon>Pseudonocardiaceae</taxon>
        <taxon>Pseudonocardia</taxon>
    </lineage>
</organism>
<gene>
    <name evidence="10" type="ORF">KDL28_26935</name>
</gene>
<comment type="caution">
    <text evidence="10">The sequence shown here is derived from an EMBL/GenBank/DDBJ whole genome shotgun (WGS) entry which is preliminary data.</text>
</comment>
<name>A0ABT1A6R2_9PSEU</name>
<evidence type="ECO:0000256" key="5">
    <source>
        <dbReference type="ARBA" id="ARBA00022628"/>
    </source>
</evidence>
<evidence type="ECO:0000256" key="8">
    <source>
        <dbReference type="SAM" id="MobiDB-lite"/>
    </source>
</evidence>
<dbReference type="SUPFAM" id="SSF51703">
    <property type="entry name" value="Cobalamin (vitamin B12)-dependent enzymes"/>
    <property type="match status" value="1"/>
</dbReference>
<dbReference type="InterPro" id="IPR058549">
    <property type="entry name" value="MeMalonylCoA_mutase_a/b_site"/>
</dbReference>
<feature type="domain" description="Methylmalonyl-CoA mutase alpha/beta chain catalytic" evidence="9">
    <location>
        <begin position="84"/>
        <end position="499"/>
    </location>
</feature>
<keyword evidence="11" id="KW-1185">Reference proteome</keyword>
<reference evidence="10" key="1">
    <citation type="submission" date="2021-04" db="EMBL/GenBank/DDBJ databases">
        <title>Pseudonocardia sp. nov., isolated from sandy soil of mangrove forest.</title>
        <authorList>
            <person name="Zan Z."/>
            <person name="Huang R."/>
            <person name="Liu W."/>
        </authorList>
    </citation>
    <scope>NUCLEOTIDE SEQUENCE</scope>
    <source>
        <strain evidence="10">S2-4</strain>
    </source>
</reference>
<protein>
    <recommendedName>
        <fullName evidence="4">methylmalonyl-CoA mutase</fullName>
        <ecNumber evidence="4">5.4.99.2</ecNumber>
    </recommendedName>
</protein>
<dbReference type="PROSITE" id="PS00544">
    <property type="entry name" value="METMALONYL_COA_MUTASE"/>
    <property type="match status" value="1"/>
</dbReference>
<evidence type="ECO:0000259" key="9">
    <source>
        <dbReference type="Pfam" id="PF01642"/>
    </source>
</evidence>
<dbReference type="PANTHER" id="PTHR48101:SF4">
    <property type="entry name" value="METHYLMALONYL-COA MUTASE, MITOCHONDRIAL"/>
    <property type="match status" value="1"/>
</dbReference>
<feature type="compositionally biased region" description="Low complexity" evidence="8">
    <location>
        <begin position="1"/>
        <end position="17"/>
    </location>
</feature>
<dbReference type="InterPro" id="IPR006099">
    <property type="entry name" value="MeMalonylCoA_mutase_a/b_cat"/>
</dbReference>
<comment type="subunit">
    <text evidence="3">Heterodimer of an alpha and a beta chain.</text>
</comment>
<evidence type="ECO:0000256" key="7">
    <source>
        <dbReference type="ARBA" id="ARBA00023285"/>
    </source>
</evidence>
<feature type="region of interest" description="Disordered" evidence="8">
    <location>
        <begin position="1"/>
        <end position="33"/>
    </location>
</feature>
<evidence type="ECO:0000313" key="11">
    <source>
        <dbReference type="Proteomes" id="UP001165283"/>
    </source>
</evidence>
<dbReference type="Pfam" id="PF01642">
    <property type="entry name" value="MM_CoA_mutase"/>
    <property type="match status" value="1"/>
</dbReference>
<proteinExistence type="inferred from homology"/>
<keyword evidence="6" id="KW-0413">Isomerase</keyword>